<gene>
    <name evidence="1" type="ORF">DAA48_20730</name>
</gene>
<dbReference type="AlphaFoldDB" id="A0A2T4MWA3"/>
<evidence type="ECO:0000313" key="2">
    <source>
        <dbReference type="Proteomes" id="UP000241986"/>
    </source>
</evidence>
<dbReference type="EMBL" id="PZKL01000045">
    <property type="protein sequence ID" value="PTH78870.1"/>
    <property type="molecule type" value="Genomic_DNA"/>
</dbReference>
<evidence type="ECO:0000313" key="1">
    <source>
        <dbReference type="EMBL" id="PTH78870.1"/>
    </source>
</evidence>
<comment type="caution">
    <text evidence="1">The sequence shown here is derived from an EMBL/GenBank/DDBJ whole genome shotgun (WGS) entry which is preliminary data.</text>
</comment>
<dbReference type="Proteomes" id="UP000241986">
    <property type="component" value="Unassembled WGS sequence"/>
</dbReference>
<reference evidence="1 2" key="1">
    <citation type="submission" date="2018-03" db="EMBL/GenBank/DDBJ databases">
        <title>Aeromonas veronii whole genome sequencing and analysis.</title>
        <authorList>
            <person name="Xie H."/>
            <person name="Liu T."/>
            <person name="Wang K."/>
        </authorList>
    </citation>
    <scope>NUCLEOTIDE SEQUENCE [LARGE SCALE GENOMIC DNA]</scope>
    <source>
        <strain evidence="1 2">XH.VA.1</strain>
    </source>
</reference>
<protein>
    <submittedName>
        <fullName evidence="1">Uncharacterized protein</fullName>
    </submittedName>
</protein>
<dbReference type="RefSeq" id="WP_107684495.1">
    <property type="nucleotide sequence ID" value="NZ_PZKL01000045.1"/>
</dbReference>
<sequence>MKKLFAVVSSVTGKVVGKAMIDVYGKQMLNDLTLGFLNGEELSKTETVFLSSSKGNLDEVEANFSSPEQMCICGLAYGCDLVLL</sequence>
<accession>A0A2T4MWA3</accession>
<organism evidence="1 2">
    <name type="scientific">Aeromonas veronii</name>
    <dbReference type="NCBI Taxonomy" id="654"/>
    <lineage>
        <taxon>Bacteria</taxon>
        <taxon>Pseudomonadati</taxon>
        <taxon>Pseudomonadota</taxon>
        <taxon>Gammaproteobacteria</taxon>
        <taxon>Aeromonadales</taxon>
        <taxon>Aeromonadaceae</taxon>
        <taxon>Aeromonas</taxon>
    </lineage>
</organism>
<name>A0A2T4MWA3_AERVE</name>
<proteinExistence type="predicted"/>